<evidence type="ECO:0000256" key="1">
    <source>
        <dbReference type="ARBA" id="ARBA00004202"/>
    </source>
</evidence>
<keyword evidence="3" id="KW-0813">Transport</keyword>
<dbReference type="RefSeq" id="WP_005809445.1">
    <property type="nucleotide sequence ID" value="NZ_CABKQQ010000019.1"/>
</dbReference>
<dbReference type="InterPro" id="IPR015856">
    <property type="entry name" value="ABC_transpr_CbiO/EcfA_su"/>
</dbReference>
<proteinExistence type="inferred from homology"/>
<dbReference type="InterPro" id="IPR017871">
    <property type="entry name" value="ABC_transporter-like_CS"/>
</dbReference>
<evidence type="ECO:0000256" key="2">
    <source>
        <dbReference type="ARBA" id="ARBA00005417"/>
    </source>
</evidence>
<dbReference type="PROSITE" id="PS00211">
    <property type="entry name" value="ABC_TRANSPORTER_1"/>
    <property type="match status" value="1"/>
</dbReference>
<sequence length="272" mass="30432">MIELIGAGKDYPTPQGGAVPALKNINLQIREGEFLGIAGKNASGKTTLARLLNGLLLPTRGRVMVSGMDTRSRQCRMEIRRKVAMVFQNPENQIVNPVVEEEIAFGPENLNLPAGEVRRRVDEVLELLQLTEFRKHAPHLLSGGQKQRVAIASALAMQPDVLVLDEPTSMLDAWCRKELMTYLLTLNRRRGMTTVLITHNMEDLAEADRLVVMDEGKIISDTPPWEVFGRDSLPGMLRPPDISRLVRQLNERGGSLDPRITVRRELVDALCW</sequence>
<evidence type="ECO:0000256" key="4">
    <source>
        <dbReference type="ARBA" id="ARBA00022475"/>
    </source>
</evidence>
<gene>
    <name evidence="10" type="ORF">AT727_12120</name>
</gene>
<dbReference type="InterPro" id="IPR027417">
    <property type="entry name" value="P-loop_NTPase"/>
</dbReference>
<comment type="subcellular location">
    <subcellularLocation>
        <location evidence="1">Cell membrane</location>
        <topology evidence="1">Peripheral membrane protein</topology>
    </subcellularLocation>
</comment>
<evidence type="ECO:0000259" key="9">
    <source>
        <dbReference type="PROSITE" id="PS50893"/>
    </source>
</evidence>
<protein>
    <submittedName>
        <fullName evidence="10">Energy-coupling factor transporter ATPase</fullName>
    </submittedName>
</protein>
<dbReference type="FunFam" id="3.40.50.300:FF:000224">
    <property type="entry name" value="Energy-coupling factor transporter ATP-binding protein EcfA"/>
    <property type="match status" value="1"/>
</dbReference>
<keyword evidence="4" id="KW-1003">Cell membrane</keyword>
<evidence type="ECO:0000256" key="6">
    <source>
        <dbReference type="ARBA" id="ARBA00022840"/>
    </source>
</evidence>
<dbReference type="Gene3D" id="3.40.50.300">
    <property type="entry name" value="P-loop containing nucleotide triphosphate hydrolases"/>
    <property type="match status" value="1"/>
</dbReference>
<dbReference type="NCBIfam" id="TIGR04520">
    <property type="entry name" value="ECF_ATPase_1"/>
    <property type="match status" value="1"/>
</dbReference>
<evidence type="ECO:0000256" key="7">
    <source>
        <dbReference type="ARBA" id="ARBA00022967"/>
    </source>
</evidence>
<dbReference type="PANTHER" id="PTHR43553:SF24">
    <property type="entry name" value="ENERGY-COUPLING FACTOR TRANSPORTER ATP-BINDING PROTEIN ECFA1"/>
    <property type="match status" value="1"/>
</dbReference>
<keyword evidence="7" id="KW-1278">Translocase</keyword>
<dbReference type="SMART" id="SM00382">
    <property type="entry name" value="AAA"/>
    <property type="match status" value="1"/>
</dbReference>
<reference evidence="10 11" key="1">
    <citation type="submission" date="2015-12" db="EMBL/GenBank/DDBJ databases">
        <title>Draft Genome Sequence of Desulfitobacterium hafniense Strain DH, a Sulfate-reducing Bacterium Isolated from Paddy Soils.</title>
        <authorList>
            <person name="Bao P."/>
            <person name="Zhang X."/>
            <person name="Li G."/>
        </authorList>
    </citation>
    <scope>NUCLEOTIDE SEQUENCE [LARGE SCALE GENOMIC DNA]</scope>
    <source>
        <strain evidence="10 11">DH</strain>
    </source>
</reference>
<comment type="similarity">
    <text evidence="2">Belongs to the ABC transporter superfamily.</text>
</comment>
<evidence type="ECO:0000313" key="10">
    <source>
        <dbReference type="EMBL" id="KTE89573.1"/>
    </source>
</evidence>
<name>A0A0W1JDI0_DESHA</name>
<dbReference type="InterPro" id="IPR030947">
    <property type="entry name" value="EcfA_1"/>
</dbReference>
<feature type="domain" description="ABC transporter" evidence="9">
    <location>
        <begin position="2"/>
        <end position="240"/>
    </location>
</feature>
<dbReference type="GO" id="GO:0042626">
    <property type="term" value="F:ATPase-coupled transmembrane transporter activity"/>
    <property type="evidence" value="ECO:0007669"/>
    <property type="project" value="TreeGrafter"/>
</dbReference>
<dbReference type="Pfam" id="PF00005">
    <property type="entry name" value="ABC_tran"/>
    <property type="match status" value="1"/>
</dbReference>
<dbReference type="PANTHER" id="PTHR43553">
    <property type="entry name" value="HEAVY METAL TRANSPORTER"/>
    <property type="match status" value="1"/>
</dbReference>
<dbReference type="GO" id="GO:0043190">
    <property type="term" value="C:ATP-binding cassette (ABC) transporter complex"/>
    <property type="evidence" value="ECO:0007669"/>
    <property type="project" value="TreeGrafter"/>
</dbReference>
<dbReference type="InterPro" id="IPR050095">
    <property type="entry name" value="ECF_ABC_transporter_ATP-bd"/>
</dbReference>
<dbReference type="GO" id="GO:0016887">
    <property type="term" value="F:ATP hydrolysis activity"/>
    <property type="evidence" value="ECO:0007669"/>
    <property type="project" value="InterPro"/>
</dbReference>
<dbReference type="InterPro" id="IPR003439">
    <property type="entry name" value="ABC_transporter-like_ATP-bd"/>
</dbReference>
<dbReference type="OrthoDB" id="9784332at2"/>
<evidence type="ECO:0000256" key="5">
    <source>
        <dbReference type="ARBA" id="ARBA00022741"/>
    </source>
</evidence>
<keyword evidence="8" id="KW-0472">Membrane</keyword>
<keyword evidence="5" id="KW-0547">Nucleotide-binding</keyword>
<organism evidence="10 11">
    <name type="scientific">Desulfitobacterium hafniense</name>
    <name type="common">Desulfitobacterium frappieri</name>
    <dbReference type="NCBI Taxonomy" id="49338"/>
    <lineage>
        <taxon>Bacteria</taxon>
        <taxon>Bacillati</taxon>
        <taxon>Bacillota</taxon>
        <taxon>Clostridia</taxon>
        <taxon>Eubacteriales</taxon>
        <taxon>Desulfitobacteriaceae</taxon>
        <taxon>Desulfitobacterium</taxon>
    </lineage>
</organism>
<dbReference type="PROSITE" id="PS50893">
    <property type="entry name" value="ABC_TRANSPORTER_2"/>
    <property type="match status" value="1"/>
</dbReference>
<dbReference type="Proteomes" id="UP000054623">
    <property type="component" value="Unassembled WGS sequence"/>
</dbReference>
<evidence type="ECO:0000256" key="8">
    <source>
        <dbReference type="ARBA" id="ARBA00023136"/>
    </source>
</evidence>
<dbReference type="EMBL" id="LOCK01000072">
    <property type="protein sequence ID" value="KTE89573.1"/>
    <property type="molecule type" value="Genomic_DNA"/>
</dbReference>
<dbReference type="AlphaFoldDB" id="A0A0W1JDI0"/>
<dbReference type="CDD" id="cd03225">
    <property type="entry name" value="ABC_cobalt_CbiO_domain1"/>
    <property type="match status" value="1"/>
</dbReference>
<comment type="caution">
    <text evidence="10">The sequence shown here is derived from an EMBL/GenBank/DDBJ whole genome shotgun (WGS) entry which is preliminary data.</text>
</comment>
<accession>A0A0W1JDI0</accession>
<evidence type="ECO:0000313" key="11">
    <source>
        <dbReference type="Proteomes" id="UP000054623"/>
    </source>
</evidence>
<dbReference type="GO" id="GO:0005524">
    <property type="term" value="F:ATP binding"/>
    <property type="evidence" value="ECO:0007669"/>
    <property type="project" value="UniProtKB-KW"/>
</dbReference>
<dbReference type="InterPro" id="IPR003593">
    <property type="entry name" value="AAA+_ATPase"/>
</dbReference>
<dbReference type="SUPFAM" id="SSF52540">
    <property type="entry name" value="P-loop containing nucleoside triphosphate hydrolases"/>
    <property type="match status" value="1"/>
</dbReference>
<keyword evidence="6" id="KW-0067">ATP-binding</keyword>
<evidence type="ECO:0000256" key="3">
    <source>
        <dbReference type="ARBA" id="ARBA00022448"/>
    </source>
</evidence>